<dbReference type="PANTHER" id="PTHR33240">
    <property type="entry name" value="OS08G0508500 PROTEIN"/>
    <property type="match status" value="1"/>
</dbReference>
<proteinExistence type="predicted"/>
<dbReference type="Proteomes" id="UP000189701">
    <property type="component" value="Unplaced"/>
</dbReference>
<dbReference type="InterPro" id="IPR021109">
    <property type="entry name" value="Peptidase_aspartic_dom_sf"/>
</dbReference>
<dbReference type="PANTHER" id="PTHR33240:SF8">
    <property type="entry name" value="OS03G0439900 PROTEIN"/>
    <property type="match status" value="1"/>
</dbReference>
<evidence type="ECO:0000313" key="2">
    <source>
        <dbReference type="RefSeq" id="XP_009763874.1"/>
    </source>
</evidence>
<dbReference type="eggNOG" id="KOG0017">
    <property type="taxonomic scope" value="Eukaryota"/>
</dbReference>
<sequence length="287" mass="32539">MRNIKEAWFPRPIRSDPSQKDPNLWCKYHGTHDHRTGDCRHLCGEVVTLLKNGHLREFLSDRAKNDYGRSRDNIESSKIGEDPHRLPINMIFEGNEINDVTFSAAEKTKVSVTHSKRLREVFEDNITFTEEDADGFLLSYNDALLISFNVLDFKIKRVLVDLGSSTNIIQWGVLEQAKLIGSIIPATKLLARFNLVSMTTRGEILLPTNVKGVTKTALFEVVDGDMGYNIILGRAWLHEMKVVPSTYHYLLKFSNPEGIKKIRGDKPVTREINTVSVSSSKGKKLNK</sequence>
<dbReference type="Gene3D" id="2.40.70.10">
    <property type="entry name" value="Acid Proteases"/>
    <property type="match status" value="1"/>
</dbReference>
<dbReference type="CDD" id="cd00303">
    <property type="entry name" value="retropepsin_like"/>
    <property type="match status" value="1"/>
</dbReference>
<accession>A0A1U7VNE0</accession>
<dbReference type="RefSeq" id="XP_009763874.1">
    <property type="nucleotide sequence ID" value="XM_009765572.1"/>
</dbReference>
<dbReference type="OrthoDB" id="1094758at2759"/>
<reference evidence="1" key="1">
    <citation type="journal article" date="2013" name="Genome Biol.">
        <title>Reference genomes and transcriptomes of Nicotiana sylvestris and Nicotiana tomentosiformis.</title>
        <authorList>
            <person name="Sierro N."/>
            <person name="Battey J.N."/>
            <person name="Ouadi S."/>
            <person name="Bovet L."/>
            <person name="Goepfert S."/>
            <person name="Bakaher N."/>
            <person name="Peitsch M.C."/>
            <person name="Ivanov N.V."/>
        </authorList>
    </citation>
    <scope>NUCLEOTIDE SEQUENCE [LARGE SCALE GENOMIC DNA]</scope>
</reference>
<gene>
    <name evidence="2" type="primary">LOC104215714</name>
</gene>
<keyword evidence="1" id="KW-1185">Reference proteome</keyword>
<reference evidence="2" key="2">
    <citation type="submission" date="2025-08" db="UniProtKB">
        <authorList>
            <consortium name="RefSeq"/>
        </authorList>
    </citation>
    <scope>IDENTIFICATION</scope>
    <source>
        <tissue evidence="2">Leaf</tissue>
    </source>
</reference>
<evidence type="ECO:0000313" key="1">
    <source>
        <dbReference type="Proteomes" id="UP000189701"/>
    </source>
</evidence>
<dbReference type="AlphaFoldDB" id="A0A1U7VNE0"/>
<organism evidence="1 2">
    <name type="scientific">Nicotiana sylvestris</name>
    <name type="common">Wood tobacco</name>
    <name type="synonym">South American tobacco</name>
    <dbReference type="NCBI Taxonomy" id="4096"/>
    <lineage>
        <taxon>Eukaryota</taxon>
        <taxon>Viridiplantae</taxon>
        <taxon>Streptophyta</taxon>
        <taxon>Embryophyta</taxon>
        <taxon>Tracheophyta</taxon>
        <taxon>Spermatophyta</taxon>
        <taxon>Magnoliopsida</taxon>
        <taxon>eudicotyledons</taxon>
        <taxon>Gunneridae</taxon>
        <taxon>Pentapetalae</taxon>
        <taxon>asterids</taxon>
        <taxon>lamiids</taxon>
        <taxon>Solanales</taxon>
        <taxon>Solanaceae</taxon>
        <taxon>Nicotianoideae</taxon>
        <taxon>Nicotianeae</taxon>
        <taxon>Nicotiana</taxon>
    </lineage>
</organism>
<protein>
    <submittedName>
        <fullName evidence="2">Uncharacterized protein LOC104215714</fullName>
    </submittedName>
</protein>
<name>A0A1U7VNE0_NICSY</name>